<keyword evidence="2" id="KW-1185">Reference proteome</keyword>
<gene>
    <name evidence="1" type="ORF">EVAR_68953_1</name>
</gene>
<name>A0A4C2A011_EUMVA</name>
<comment type="caution">
    <text evidence="1">The sequence shown here is derived from an EMBL/GenBank/DDBJ whole genome shotgun (WGS) entry which is preliminary data.</text>
</comment>
<accession>A0A4C2A011</accession>
<protein>
    <submittedName>
        <fullName evidence="1">Uncharacterized protein</fullName>
    </submittedName>
</protein>
<evidence type="ECO:0000313" key="2">
    <source>
        <dbReference type="Proteomes" id="UP000299102"/>
    </source>
</evidence>
<sequence>MPESQPVRSRQDIQICLTQYYIGDAYRDSSKTFPKLLANVVRQSAPRECGRFPNKSQRAIDRGHFSCALATPAATYQHAI</sequence>
<reference evidence="1 2" key="1">
    <citation type="journal article" date="2019" name="Commun. Biol.">
        <title>The bagworm genome reveals a unique fibroin gene that provides high tensile strength.</title>
        <authorList>
            <person name="Kono N."/>
            <person name="Nakamura H."/>
            <person name="Ohtoshi R."/>
            <person name="Tomita M."/>
            <person name="Numata K."/>
            <person name="Arakawa K."/>
        </authorList>
    </citation>
    <scope>NUCLEOTIDE SEQUENCE [LARGE SCALE GENOMIC DNA]</scope>
</reference>
<dbReference type="Proteomes" id="UP000299102">
    <property type="component" value="Unassembled WGS sequence"/>
</dbReference>
<dbReference type="EMBL" id="BGZK01002452">
    <property type="protein sequence ID" value="GBP94046.1"/>
    <property type="molecule type" value="Genomic_DNA"/>
</dbReference>
<dbReference type="AlphaFoldDB" id="A0A4C2A011"/>
<proteinExistence type="predicted"/>
<organism evidence="1 2">
    <name type="scientific">Eumeta variegata</name>
    <name type="common">Bagworm moth</name>
    <name type="synonym">Eumeta japonica</name>
    <dbReference type="NCBI Taxonomy" id="151549"/>
    <lineage>
        <taxon>Eukaryota</taxon>
        <taxon>Metazoa</taxon>
        <taxon>Ecdysozoa</taxon>
        <taxon>Arthropoda</taxon>
        <taxon>Hexapoda</taxon>
        <taxon>Insecta</taxon>
        <taxon>Pterygota</taxon>
        <taxon>Neoptera</taxon>
        <taxon>Endopterygota</taxon>
        <taxon>Lepidoptera</taxon>
        <taxon>Glossata</taxon>
        <taxon>Ditrysia</taxon>
        <taxon>Tineoidea</taxon>
        <taxon>Psychidae</taxon>
        <taxon>Oiketicinae</taxon>
        <taxon>Eumeta</taxon>
    </lineage>
</organism>
<evidence type="ECO:0000313" key="1">
    <source>
        <dbReference type="EMBL" id="GBP94046.1"/>
    </source>
</evidence>